<accession>A0A3S2UST9</accession>
<name>A0A3S2UST9_9SPHN</name>
<reference evidence="1 2" key="1">
    <citation type="submission" date="2019-01" db="EMBL/GenBank/DDBJ databases">
        <authorList>
            <person name="Chen W.-M."/>
        </authorList>
    </citation>
    <scope>NUCLEOTIDE SEQUENCE [LARGE SCALE GENOMIC DNA]</scope>
    <source>
        <strain evidence="1 2">FSY-9</strain>
    </source>
</reference>
<sequence>MPNPFRRHQQHVRGLMSGAAVRAASLSAPAPDTAEGQEYAALLVALHDNLRTLSDIKSVEARAPYKAEMAKTFAPWIEGVLAAGEAQGTAAEDEILIWNMVWAFDYRDIDYALRLAAHGLRFGLSAPERFNSTLPCVVAETAAKIALDNPAAITLQQLLRVVEIVGDADMFDQAKAKLAKAVGRAFAAEAEAFDPMAENAAAGGKAAYLAGALEWLTRARDLGGKNIGVVKDIEAINRAMRALSDTSPPPG</sequence>
<dbReference type="EMBL" id="SACO01000011">
    <property type="protein sequence ID" value="RVU03937.1"/>
    <property type="molecule type" value="Genomic_DNA"/>
</dbReference>
<keyword evidence="2" id="KW-1185">Reference proteome</keyword>
<dbReference type="InterPro" id="IPR010270">
    <property type="entry name" value="Phage_P2_GpM"/>
</dbReference>
<comment type="caution">
    <text evidence="1">The sequence shown here is derived from an EMBL/GenBank/DDBJ whole genome shotgun (WGS) entry which is preliminary data.</text>
</comment>
<dbReference type="GO" id="GO:0004519">
    <property type="term" value="F:endonuclease activity"/>
    <property type="evidence" value="ECO:0007669"/>
    <property type="project" value="InterPro"/>
</dbReference>
<dbReference type="Pfam" id="PF05944">
    <property type="entry name" value="Phage_term_smal"/>
    <property type="match status" value="1"/>
</dbReference>
<gene>
    <name evidence="1" type="ORF">EOE18_13865</name>
</gene>
<proteinExistence type="predicted"/>
<dbReference type="OrthoDB" id="8562788at2"/>
<organism evidence="1 2">
    <name type="scientific">Novosphingobium umbonatum</name>
    <dbReference type="NCBI Taxonomy" id="1908524"/>
    <lineage>
        <taxon>Bacteria</taxon>
        <taxon>Pseudomonadati</taxon>
        <taxon>Pseudomonadota</taxon>
        <taxon>Alphaproteobacteria</taxon>
        <taxon>Sphingomonadales</taxon>
        <taxon>Sphingomonadaceae</taxon>
        <taxon>Novosphingobium</taxon>
    </lineage>
</organism>
<evidence type="ECO:0000313" key="1">
    <source>
        <dbReference type="EMBL" id="RVU03937.1"/>
    </source>
</evidence>
<dbReference type="AlphaFoldDB" id="A0A3S2UST9"/>
<dbReference type="GO" id="GO:0003677">
    <property type="term" value="F:DNA binding"/>
    <property type="evidence" value="ECO:0007669"/>
    <property type="project" value="InterPro"/>
</dbReference>
<evidence type="ECO:0000313" key="2">
    <source>
        <dbReference type="Proteomes" id="UP000282837"/>
    </source>
</evidence>
<dbReference type="Proteomes" id="UP000282837">
    <property type="component" value="Unassembled WGS sequence"/>
</dbReference>
<dbReference type="RefSeq" id="WP_127710523.1">
    <property type="nucleotide sequence ID" value="NZ_SACO01000011.1"/>
</dbReference>
<protein>
    <submittedName>
        <fullName evidence="1">Terminase</fullName>
    </submittedName>
</protein>